<name>A0A919TKD6_9ACTN</name>
<keyword evidence="3" id="KW-1185">Reference proteome</keyword>
<sequence length="735" mass="77182">MSDPTHRRPWRRPRWFAAGTITLVVAGLGVAGVTEALAASTGTIVSSANGKCLDVTDGSTANGNQPQMWTCASGPNQSWTLADNGQVQGLGKCLDVANNATANGAVVHLWDCYDSVASQKWTYNASSHDLVNTAANKCLDIKDNNLANGAKLQLWDCSGAANQKWTFSGGPVTPTSPPTTVPTNPNNPDLGPNVTVFDPSMSASTIQSKVNSVFNSQVSNQFGNARYALLFKPGTYSNDVNVGFFTQVAGLGLTPDQVNINGHVHVEADWWPDGSQNATQNFWRSAEGLSVTPADGLDRWAVSQAAPYRRMHVRGNLALSDGGWSSGGFIADSKIDGQIQSGSQQQFLTRNSAMGSWNGSNWNQVFVGSTGAPAQSFPTPPYTTVGSSPTIAEKPYLYVDSAGAYQVFVPALRNNAAGTTWASGTPAGSSLPISSFYVVKSGDTAATINAALAAGKNLLVTPGVYHLNQTLNVTRANTVVLGLGLATFVPDGGIDAVHVADVDGVRIAGLLLDAGTTNSNILLQVGPAGSTASHAANPTVLSDVFVRIGGSIAGKATVSVQINSNNVIGDHAWIWRADHGNGGTVGWNVNTARNGLVVNGNNVTFYGLFVEHYQQYQTIWNGNGGRTYFYQNEMPYDPPNQAAYMNGSTQGWAAYKVADSVTSHEAWGLGSYAYFNVNPSVVNARAFEVPVTSGVKFHDMVTVSLGGTGTISHVINNTGAAVNSSHQVTNLVSGP</sequence>
<dbReference type="Gene3D" id="2.80.10.50">
    <property type="match status" value="2"/>
</dbReference>
<evidence type="ECO:0000259" key="1">
    <source>
        <dbReference type="SMART" id="SM00458"/>
    </source>
</evidence>
<feature type="domain" description="Ricin B lectin" evidence="1">
    <location>
        <begin position="39"/>
        <end position="168"/>
    </location>
</feature>
<dbReference type="RefSeq" id="WP_203679792.1">
    <property type="nucleotide sequence ID" value="NZ_BOMW01000024.1"/>
</dbReference>
<dbReference type="PROSITE" id="PS50231">
    <property type="entry name" value="RICIN_B_LECTIN"/>
    <property type="match status" value="1"/>
</dbReference>
<dbReference type="CDD" id="cd23451">
    <property type="entry name" value="beta-trefoil_Ricin_laminarinase"/>
    <property type="match status" value="1"/>
</dbReference>
<dbReference type="CDD" id="cd23669">
    <property type="entry name" value="GH55_SacteLam55A-like"/>
    <property type="match status" value="1"/>
</dbReference>
<dbReference type="Proteomes" id="UP000629619">
    <property type="component" value="Unassembled WGS sequence"/>
</dbReference>
<protein>
    <recommendedName>
        <fullName evidence="1">Ricin B lectin domain-containing protein</fullName>
    </recommendedName>
</protein>
<dbReference type="Pfam" id="PF00652">
    <property type="entry name" value="Ricin_B_lectin"/>
    <property type="match status" value="1"/>
</dbReference>
<accession>A0A919TKD6</accession>
<dbReference type="EMBL" id="BOMW01000024">
    <property type="protein sequence ID" value="GIF05228.1"/>
    <property type="molecule type" value="Genomic_DNA"/>
</dbReference>
<dbReference type="InterPro" id="IPR000772">
    <property type="entry name" value="Ricin_B_lectin"/>
</dbReference>
<dbReference type="SUPFAM" id="SSF51126">
    <property type="entry name" value="Pectin lyase-like"/>
    <property type="match status" value="1"/>
</dbReference>
<reference evidence="2" key="1">
    <citation type="submission" date="2021-01" db="EMBL/GenBank/DDBJ databases">
        <title>Whole genome shotgun sequence of Actinoplanes siamensis NBRC 109076.</title>
        <authorList>
            <person name="Komaki H."/>
            <person name="Tamura T."/>
        </authorList>
    </citation>
    <scope>NUCLEOTIDE SEQUENCE</scope>
    <source>
        <strain evidence="2">NBRC 109076</strain>
    </source>
</reference>
<organism evidence="2 3">
    <name type="scientific">Actinoplanes siamensis</name>
    <dbReference type="NCBI Taxonomy" id="1223317"/>
    <lineage>
        <taxon>Bacteria</taxon>
        <taxon>Bacillati</taxon>
        <taxon>Actinomycetota</taxon>
        <taxon>Actinomycetes</taxon>
        <taxon>Micromonosporales</taxon>
        <taxon>Micromonosporaceae</taxon>
        <taxon>Actinoplanes</taxon>
    </lineage>
</organism>
<dbReference type="SMART" id="SM00458">
    <property type="entry name" value="RICIN"/>
    <property type="match status" value="1"/>
</dbReference>
<dbReference type="InterPro" id="IPR011050">
    <property type="entry name" value="Pectin_lyase_fold/virulence"/>
</dbReference>
<gene>
    <name evidence="2" type="ORF">Asi03nite_27660</name>
</gene>
<comment type="caution">
    <text evidence="2">The sequence shown here is derived from an EMBL/GenBank/DDBJ whole genome shotgun (WGS) entry which is preliminary data.</text>
</comment>
<proteinExistence type="predicted"/>
<evidence type="ECO:0000313" key="2">
    <source>
        <dbReference type="EMBL" id="GIF05228.1"/>
    </source>
</evidence>
<dbReference type="AlphaFoldDB" id="A0A919TKD6"/>
<dbReference type="SUPFAM" id="SSF50370">
    <property type="entry name" value="Ricin B-like lectins"/>
    <property type="match status" value="1"/>
</dbReference>
<dbReference type="InterPro" id="IPR059186">
    <property type="entry name" value="SACTE_4363"/>
</dbReference>
<dbReference type="InterPro" id="IPR035992">
    <property type="entry name" value="Ricin_B-like_lectins"/>
</dbReference>
<evidence type="ECO:0000313" key="3">
    <source>
        <dbReference type="Proteomes" id="UP000629619"/>
    </source>
</evidence>